<evidence type="ECO:0000256" key="2">
    <source>
        <dbReference type="ARBA" id="ARBA00017589"/>
    </source>
</evidence>
<feature type="compositionally biased region" description="Basic and acidic residues" evidence="5">
    <location>
        <begin position="422"/>
        <end position="435"/>
    </location>
</feature>
<dbReference type="GO" id="GO:1904161">
    <property type="term" value="P:DNA synthesis involved in UV-damage excision repair"/>
    <property type="evidence" value="ECO:0007669"/>
    <property type="project" value="TreeGrafter"/>
</dbReference>
<dbReference type="Proteomes" id="UP000298138">
    <property type="component" value="Unassembled WGS sequence"/>
</dbReference>
<dbReference type="OrthoDB" id="514823at2759"/>
<dbReference type="InterPro" id="IPR019038">
    <property type="entry name" value="POLD3"/>
</dbReference>
<dbReference type="GO" id="GO:0006297">
    <property type="term" value="P:nucleotide-excision repair, DNA gap filling"/>
    <property type="evidence" value="ECO:0007669"/>
    <property type="project" value="TreeGrafter"/>
</dbReference>
<feature type="compositionally biased region" description="Low complexity" evidence="5">
    <location>
        <begin position="215"/>
        <end position="236"/>
    </location>
</feature>
<dbReference type="Gene3D" id="3.90.1030.20">
    <property type="entry name" value="DNA polymerase delta, p66 (Cdc27) subunit, wHTH domain"/>
    <property type="match status" value="1"/>
</dbReference>
<protein>
    <recommendedName>
        <fullName evidence="2">DNA polymerase delta subunit 3</fullName>
    </recommendedName>
</protein>
<feature type="compositionally biased region" description="Basic and acidic residues" evidence="5">
    <location>
        <begin position="243"/>
        <end position="273"/>
    </location>
</feature>
<sequence length="497" mass="54845">MDTGSAMETYEEYLFDEVVLNQKIVTYRLLSRHLKIHAQLAKEMLYNFYITQNKKHPNSVHTTYLLTGVLRPSPPSPKPTALEAPKQDEDTIMASSPFDTAPQAQPQSHPDGKNEIPLMRTVIVVPQEKLEGSKKKFERLSAIHVYSVESAPLSDLSSISTTGNTVWLEYSEIAPKDMRKYGCVVNPEAKKKSGSHIIPTAAPSLPSLRVDSKIKSTPPSSTTSKTSKSSAATSFFGKKKSTTKTEDTIKKEESTQEEPAPVKEQKLKAEPMKRTASGSGQTSRTSSQKNFMSNWQAASKKQDKKAAAQKLDTDSEGEVEEEEPVMSSKDAAEIARKKAEQRAALEAMMDDDDDDEFSTIQPPGSATVNEPMKDPTPPPAQEPEPETSTPSVAPSTASTEASTSQPAARRRAKRKVMKKRQFKDEDGYLVTREEAVWESYSEDEPEPSSKHRRIVAIKASPKTETDTDEGEDGKKKKAGAKKKGGQQGNIMSFFQKK</sequence>
<feature type="compositionally biased region" description="Acidic residues" evidence="5">
    <location>
        <begin position="348"/>
        <end position="357"/>
    </location>
</feature>
<evidence type="ECO:0000256" key="5">
    <source>
        <dbReference type="SAM" id="MobiDB-lite"/>
    </source>
</evidence>
<reference evidence="6 7" key="1">
    <citation type="submission" date="2019-04" db="EMBL/GenBank/DDBJ databases">
        <title>Comparative genomics and transcriptomics to analyze fruiting body development in filamentous ascomycetes.</title>
        <authorList>
            <consortium name="DOE Joint Genome Institute"/>
            <person name="Lutkenhaus R."/>
            <person name="Traeger S."/>
            <person name="Breuer J."/>
            <person name="Kuo A."/>
            <person name="Lipzen A."/>
            <person name="Pangilinan J."/>
            <person name="Dilworth D."/>
            <person name="Sandor L."/>
            <person name="Poggeler S."/>
            <person name="Barry K."/>
            <person name="Grigoriev I.V."/>
            <person name="Nowrousian M."/>
        </authorList>
    </citation>
    <scope>NUCLEOTIDE SEQUENCE [LARGE SCALE GENOMIC DNA]</scope>
    <source>
        <strain evidence="6 7">CBS 389.68</strain>
    </source>
</reference>
<keyword evidence="7" id="KW-1185">Reference proteome</keyword>
<feature type="compositionally biased region" description="Basic and acidic residues" evidence="5">
    <location>
        <begin position="330"/>
        <end position="343"/>
    </location>
</feature>
<comment type="subcellular location">
    <subcellularLocation>
        <location evidence="1">Nucleus</location>
    </subcellularLocation>
</comment>
<name>A0A4S2N6S3_9PEZI</name>
<dbReference type="GO" id="GO:0043625">
    <property type="term" value="C:delta DNA polymerase complex"/>
    <property type="evidence" value="ECO:0007669"/>
    <property type="project" value="InterPro"/>
</dbReference>
<accession>A0A4S2N6S3</accession>
<gene>
    <name evidence="6" type="ORF">EX30DRAFT_337272</name>
</gene>
<feature type="compositionally biased region" description="Basic residues" evidence="5">
    <location>
        <begin position="475"/>
        <end position="484"/>
    </location>
</feature>
<dbReference type="STRING" id="341454.A0A4S2N6S3"/>
<evidence type="ECO:0000256" key="4">
    <source>
        <dbReference type="ARBA" id="ARBA00023242"/>
    </source>
</evidence>
<keyword evidence="3" id="KW-0235">DNA replication</keyword>
<organism evidence="6 7">
    <name type="scientific">Ascodesmis nigricans</name>
    <dbReference type="NCBI Taxonomy" id="341454"/>
    <lineage>
        <taxon>Eukaryota</taxon>
        <taxon>Fungi</taxon>
        <taxon>Dikarya</taxon>
        <taxon>Ascomycota</taxon>
        <taxon>Pezizomycotina</taxon>
        <taxon>Pezizomycetes</taxon>
        <taxon>Pezizales</taxon>
        <taxon>Ascodesmidaceae</taxon>
        <taxon>Ascodesmis</taxon>
    </lineage>
</organism>
<feature type="compositionally biased region" description="Acidic residues" evidence="5">
    <location>
        <begin position="314"/>
        <end position="324"/>
    </location>
</feature>
<proteinExistence type="predicted"/>
<feature type="compositionally biased region" description="Polar residues" evidence="5">
    <location>
        <begin position="488"/>
        <end position="497"/>
    </location>
</feature>
<dbReference type="GO" id="GO:0003887">
    <property type="term" value="F:DNA-directed DNA polymerase activity"/>
    <property type="evidence" value="ECO:0007669"/>
    <property type="project" value="TreeGrafter"/>
</dbReference>
<feature type="compositionally biased region" description="Polar residues" evidence="5">
    <location>
        <begin position="93"/>
        <end position="108"/>
    </location>
</feature>
<feature type="compositionally biased region" description="Polar residues" evidence="5">
    <location>
        <begin position="358"/>
        <end position="368"/>
    </location>
</feature>
<keyword evidence="4" id="KW-0539">Nucleus</keyword>
<dbReference type="AlphaFoldDB" id="A0A4S2N6S3"/>
<dbReference type="InParanoid" id="A0A4S2N6S3"/>
<dbReference type="Pfam" id="PF09507">
    <property type="entry name" value="CDC27"/>
    <property type="match status" value="1"/>
</dbReference>
<feature type="region of interest" description="Disordered" evidence="5">
    <location>
        <begin position="190"/>
        <end position="497"/>
    </location>
</feature>
<evidence type="ECO:0000313" key="6">
    <source>
        <dbReference type="EMBL" id="TGZ84804.1"/>
    </source>
</evidence>
<dbReference type="EMBL" id="ML220112">
    <property type="protein sequence ID" value="TGZ84804.1"/>
    <property type="molecule type" value="Genomic_DNA"/>
</dbReference>
<evidence type="ECO:0000313" key="7">
    <source>
        <dbReference type="Proteomes" id="UP000298138"/>
    </source>
</evidence>
<dbReference type="PANTHER" id="PTHR17598:SF13">
    <property type="entry name" value="DNA POLYMERASE DELTA SUBUNIT 3"/>
    <property type="match status" value="1"/>
</dbReference>
<evidence type="ECO:0000256" key="3">
    <source>
        <dbReference type="ARBA" id="ARBA00022705"/>
    </source>
</evidence>
<feature type="region of interest" description="Disordered" evidence="5">
    <location>
        <begin position="93"/>
        <end position="114"/>
    </location>
</feature>
<evidence type="ECO:0000256" key="1">
    <source>
        <dbReference type="ARBA" id="ARBA00004123"/>
    </source>
</evidence>
<dbReference type="InterPro" id="IPR041913">
    <property type="entry name" value="POLD3_sf"/>
</dbReference>
<feature type="compositionally biased region" description="Basic residues" evidence="5">
    <location>
        <begin position="408"/>
        <end position="421"/>
    </location>
</feature>
<dbReference type="GO" id="GO:0006271">
    <property type="term" value="P:DNA strand elongation involved in DNA replication"/>
    <property type="evidence" value="ECO:0007669"/>
    <property type="project" value="TreeGrafter"/>
</dbReference>
<feature type="compositionally biased region" description="Low complexity" evidence="5">
    <location>
        <begin position="386"/>
        <end position="407"/>
    </location>
</feature>
<feature type="compositionally biased region" description="Low complexity" evidence="5">
    <location>
        <begin position="274"/>
        <end position="288"/>
    </location>
</feature>
<dbReference type="PANTHER" id="PTHR17598">
    <property type="entry name" value="DNA POLYMERASE DELTA SUBUNIT 3"/>
    <property type="match status" value="1"/>
</dbReference>